<evidence type="ECO:0000313" key="5">
    <source>
        <dbReference type="Proteomes" id="UP001175353"/>
    </source>
</evidence>
<dbReference type="Gene3D" id="1.25.10.10">
    <property type="entry name" value="Leucine-rich Repeat Variant"/>
    <property type="match status" value="1"/>
</dbReference>
<dbReference type="Pfam" id="PF11701">
    <property type="entry name" value="UNC45-central"/>
    <property type="match status" value="1"/>
</dbReference>
<dbReference type="PANTHER" id="PTHR45994:SF1">
    <property type="entry name" value="FI21225P1"/>
    <property type="match status" value="1"/>
</dbReference>
<keyword evidence="2" id="KW-0963">Cytoplasm</keyword>
<evidence type="ECO:0000256" key="2">
    <source>
        <dbReference type="ARBA" id="ARBA00022490"/>
    </source>
</evidence>
<dbReference type="PANTHER" id="PTHR45994">
    <property type="entry name" value="FI21225P1"/>
    <property type="match status" value="1"/>
</dbReference>
<dbReference type="GO" id="GO:0005737">
    <property type="term" value="C:cytoplasm"/>
    <property type="evidence" value="ECO:0007669"/>
    <property type="project" value="UniProtKB-SubCell"/>
</dbReference>
<dbReference type="SUPFAM" id="SSF48371">
    <property type="entry name" value="ARM repeat"/>
    <property type="match status" value="1"/>
</dbReference>
<dbReference type="InterPro" id="IPR016024">
    <property type="entry name" value="ARM-type_fold"/>
</dbReference>
<feature type="domain" description="UNC-45/Cro1/She4 central" evidence="3">
    <location>
        <begin position="254"/>
        <end position="412"/>
    </location>
</feature>
<keyword evidence="5" id="KW-1185">Reference proteome</keyword>
<accession>A0AAN6H8Y1</accession>
<proteinExistence type="predicted"/>
<dbReference type="Proteomes" id="UP001175353">
    <property type="component" value="Unassembled WGS sequence"/>
</dbReference>
<sequence>MARNRNHRISAPADHHATACTPQWLDMTSTSGQARVAELLVKADQAIEAGENAKAASILREASQVDPQDGEVKKRWLALAGHEAGGQSPVEALRRYLGTGDVEEGDRVRQALSQQRQLSTTDVTEAYGLLTGNSGNRNGALSRVDELTALLIQRQGSARRLIASRFTSNPTKVFEQLYSIGDESFKALISVVLDASLWPVDSGSRTAPQQDVFRLSLATLISANVKNPERAMSAVTHLLAVQPGSIKGLIDQDVVDIVLTDLDIRLETILRRQAMLAASRMLEVTDERGEVFFVEYVKVKVAKGTNDDLILAFSAASAVFPILPQVAAKLFLTEGFVRDLVPNLEKNSEAAAHGKRKSRTLEQAALELLSAACVDKACRDAVEKHCIHWLRGLSDEHEGVHKALSSLIIAKISGDSIDDVTGKLTQLVVASGDKGRSEAEQAIEGLAYISLQPKAKEEIAGNSALLRSLVKALKERQAALFGCLTVFANLTTYRPALSEEQKKLAQLKAYANSSKVPERDPLDGEKYVTARCRKLLDCDVVAALVTACSGKQQTAAFSPANMKLVVGILLALTKEQKHRAKMAQQGAVKLLLQIRDRNTAIATAKTSTAEASLITHTAAHALARLLISLNPAHLFSASAPSSSAVSALIPLLSPPTTAGVDGGNEQRDLLPTFEALLALTNLASASEDTTARDLLLRDAAFAAIEDLLFSSNTLVQRASAELVCNLMISPACVARFADGSGESKRRLVILTALTDVQDLATRRAVGGALAALTEWDVAVTAVLDVKEGKGVNAVVRMCGDESEEVVHRGLVCLANIVGARGEIGKRAVKLVKEVGLQAVEERLVGMKDEGMRGLGEEVMRKLA</sequence>
<evidence type="ECO:0000256" key="1">
    <source>
        <dbReference type="ARBA" id="ARBA00004496"/>
    </source>
</evidence>
<reference evidence="4" key="1">
    <citation type="submission" date="2023-06" db="EMBL/GenBank/DDBJ databases">
        <title>Black Yeasts Isolated from many extreme environments.</title>
        <authorList>
            <person name="Coleine C."/>
            <person name="Stajich J.E."/>
            <person name="Selbmann L."/>
        </authorList>
    </citation>
    <scope>NUCLEOTIDE SEQUENCE</scope>
    <source>
        <strain evidence="4">CCFEE 5200</strain>
    </source>
</reference>
<dbReference type="Gene3D" id="1.25.10.100">
    <property type="match status" value="1"/>
</dbReference>
<dbReference type="AlphaFoldDB" id="A0AAN6H8Y1"/>
<name>A0AAN6H8Y1_9PEZI</name>
<organism evidence="4 5">
    <name type="scientific">Friedmanniomyces endolithicus</name>
    <dbReference type="NCBI Taxonomy" id="329885"/>
    <lineage>
        <taxon>Eukaryota</taxon>
        <taxon>Fungi</taxon>
        <taxon>Dikarya</taxon>
        <taxon>Ascomycota</taxon>
        <taxon>Pezizomycotina</taxon>
        <taxon>Dothideomycetes</taxon>
        <taxon>Dothideomycetidae</taxon>
        <taxon>Mycosphaerellales</taxon>
        <taxon>Teratosphaeriaceae</taxon>
        <taxon>Friedmanniomyces</taxon>
    </lineage>
</organism>
<dbReference type="EMBL" id="JAUJLE010000517">
    <property type="protein sequence ID" value="KAK0954170.1"/>
    <property type="molecule type" value="Genomic_DNA"/>
</dbReference>
<protein>
    <submittedName>
        <fullName evidence="4">SWI5-dependent HO expression protein 4</fullName>
    </submittedName>
</protein>
<evidence type="ECO:0000313" key="4">
    <source>
        <dbReference type="EMBL" id="KAK0954170.1"/>
    </source>
</evidence>
<evidence type="ECO:0000259" key="3">
    <source>
        <dbReference type="Pfam" id="PF11701"/>
    </source>
</evidence>
<comment type="subcellular location">
    <subcellularLocation>
        <location evidence="1">Cytoplasm</location>
    </subcellularLocation>
</comment>
<gene>
    <name evidence="4" type="primary">SHE4_2</name>
    <name evidence="4" type="ORF">LTR91_023440</name>
</gene>
<comment type="caution">
    <text evidence="4">The sequence shown here is derived from an EMBL/GenBank/DDBJ whole genome shotgun (WGS) entry which is preliminary data.</text>
</comment>
<dbReference type="InterPro" id="IPR011989">
    <property type="entry name" value="ARM-like"/>
</dbReference>
<dbReference type="GO" id="GO:0051879">
    <property type="term" value="F:Hsp90 protein binding"/>
    <property type="evidence" value="ECO:0007669"/>
    <property type="project" value="TreeGrafter"/>
</dbReference>
<dbReference type="InterPro" id="IPR024660">
    <property type="entry name" value="UCS_central_dom"/>
</dbReference>